<dbReference type="PANTHER" id="PTHR23292">
    <property type="entry name" value="LIPOPOLYSACCHARIDE-INDUCED TUMOR NECROSIS FACTOR-ALPHA FACTOR"/>
    <property type="match status" value="1"/>
</dbReference>
<comment type="caution">
    <text evidence="8">The sequence shown here is derived from an EMBL/GenBank/DDBJ whole genome shotgun (WGS) entry which is preliminary data.</text>
</comment>
<dbReference type="GO" id="GO:0008270">
    <property type="term" value="F:zinc ion binding"/>
    <property type="evidence" value="ECO:0007669"/>
    <property type="project" value="TreeGrafter"/>
</dbReference>
<protein>
    <submittedName>
        <fullName evidence="8">LITAF-like zinc ribbon domain-domain-containing protein</fullName>
    </submittedName>
</protein>
<dbReference type="AlphaFoldDB" id="A0A2T6ZCF6"/>
<keyword evidence="3" id="KW-0479">Metal-binding</keyword>
<proteinExistence type="inferred from homology"/>
<feature type="domain" description="LITAF" evidence="7">
    <location>
        <begin position="83"/>
        <end position="164"/>
    </location>
</feature>
<dbReference type="Pfam" id="PF10601">
    <property type="entry name" value="zf-LITAF-like"/>
    <property type="match status" value="1"/>
</dbReference>
<accession>A0A2T6ZCF6</accession>
<evidence type="ECO:0000313" key="9">
    <source>
        <dbReference type="Proteomes" id="UP000244722"/>
    </source>
</evidence>
<organism evidence="8 9">
    <name type="scientific">Tuber borchii</name>
    <name type="common">White truffle</name>
    <dbReference type="NCBI Taxonomy" id="42251"/>
    <lineage>
        <taxon>Eukaryota</taxon>
        <taxon>Fungi</taxon>
        <taxon>Dikarya</taxon>
        <taxon>Ascomycota</taxon>
        <taxon>Pezizomycotina</taxon>
        <taxon>Pezizomycetes</taxon>
        <taxon>Pezizales</taxon>
        <taxon>Tuberaceae</taxon>
        <taxon>Tuber</taxon>
    </lineage>
</organism>
<sequence length="176" mass="18893">MSYPTSQTPAPVYDPHAASATAAYQHPGVGQQQYPAQDGVAGTPPYYQNEQQKQQYYAAAPHQYPQQQQAIPMQQQQPMGGGSQFLQATPIPALSRASAPVDCPICGQRKLTSVSYEVGSTTHLWAVVACLVACLGCIPYLMTSLKDVQHRCGQCGTLLAVWHRSGGAEVLVHPQG</sequence>
<evidence type="ECO:0000259" key="7">
    <source>
        <dbReference type="PROSITE" id="PS51837"/>
    </source>
</evidence>
<evidence type="ECO:0000256" key="1">
    <source>
        <dbReference type="ARBA" id="ARBA00004170"/>
    </source>
</evidence>
<keyword evidence="9" id="KW-1185">Reference proteome</keyword>
<dbReference type="Proteomes" id="UP000244722">
    <property type="component" value="Unassembled WGS sequence"/>
</dbReference>
<evidence type="ECO:0000256" key="4">
    <source>
        <dbReference type="ARBA" id="ARBA00022833"/>
    </source>
</evidence>
<evidence type="ECO:0000256" key="3">
    <source>
        <dbReference type="ARBA" id="ARBA00022723"/>
    </source>
</evidence>
<dbReference type="GO" id="GO:0016020">
    <property type="term" value="C:membrane"/>
    <property type="evidence" value="ECO:0007669"/>
    <property type="project" value="UniProtKB-SubCell"/>
</dbReference>
<dbReference type="PROSITE" id="PS51837">
    <property type="entry name" value="LITAF"/>
    <property type="match status" value="1"/>
</dbReference>
<evidence type="ECO:0000256" key="6">
    <source>
        <dbReference type="SAM" id="MobiDB-lite"/>
    </source>
</evidence>
<dbReference type="STRING" id="42251.A0A2T6ZCF6"/>
<comment type="similarity">
    <text evidence="2">Belongs to the CDIP1/LITAF family.</text>
</comment>
<evidence type="ECO:0000256" key="2">
    <source>
        <dbReference type="ARBA" id="ARBA00005975"/>
    </source>
</evidence>
<dbReference type="InterPro" id="IPR037519">
    <property type="entry name" value="LITAF_fam"/>
</dbReference>
<feature type="region of interest" description="Disordered" evidence="6">
    <location>
        <begin position="25"/>
        <end position="45"/>
    </location>
</feature>
<keyword evidence="4" id="KW-0862">Zinc</keyword>
<dbReference type="SMART" id="SM00714">
    <property type="entry name" value="LITAF"/>
    <property type="match status" value="1"/>
</dbReference>
<dbReference type="PANTHER" id="PTHR23292:SF6">
    <property type="entry name" value="FI16602P1-RELATED"/>
    <property type="match status" value="1"/>
</dbReference>
<evidence type="ECO:0000256" key="5">
    <source>
        <dbReference type="ARBA" id="ARBA00023136"/>
    </source>
</evidence>
<evidence type="ECO:0000313" key="8">
    <source>
        <dbReference type="EMBL" id="PUU73163.1"/>
    </source>
</evidence>
<dbReference type="OrthoDB" id="5599753at2759"/>
<keyword evidence="5" id="KW-0472">Membrane</keyword>
<comment type="subcellular location">
    <subcellularLocation>
        <location evidence="1">Membrane</location>
        <topology evidence="1">Peripheral membrane protein</topology>
    </subcellularLocation>
</comment>
<gene>
    <name evidence="8" type="ORF">B9Z19DRAFT_1104057</name>
</gene>
<dbReference type="EMBL" id="NESQ01000408">
    <property type="protein sequence ID" value="PUU73163.1"/>
    <property type="molecule type" value="Genomic_DNA"/>
</dbReference>
<dbReference type="InterPro" id="IPR006629">
    <property type="entry name" value="LITAF"/>
</dbReference>
<reference evidence="8 9" key="1">
    <citation type="submission" date="2017-04" db="EMBL/GenBank/DDBJ databases">
        <title>Draft genome sequence of Tuber borchii Vittad., a whitish edible truffle.</title>
        <authorList>
            <consortium name="DOE Joint Genome Institute"/>
            <person name="Murat C."/>
            <person name="Kuo A."/>
            <person name="Barry K.W."/>
            <person name="Clum A."/>
            <person name="Dockter R.B."/>
            <person name="Fauchery L."/>
            <person name="Iotti M."/>
            <person name="Kohler A."/>
            <person name="Labutti K."/>
            <person name="Lindquist E.A."/>
            <person name="Lipzen A."/>
            <person name="Ohm R.A."/>
            <person name="Wang M."/>
            <person name="Grigoriev I.V."/>
            <person name="Zambonelli A."/>
            <person name="Martin F.M."/>
        </authorList>
    </citation>
    <scope>NUCLEOTIDE SEQUENCE [LARGE SCALE GENOMIC DNA]</scope>
    <source>
        <strain evidence="8 9">Tbo3840</strain>
    </source>
</reference>
<name>A0A2T6ZCF6_TUBBO</name>